<dbReference type="Pfam" id="PF04773">
    <property type="entry name" value="FecR"/>
    <property type="match status" value="1"/>
</dbReference>
<protein>
    <submittedName>
        <fullName evidence="4">Ferric-dicitrate binding protein FerR (Iron transport regulator)</fullName>
    </submittedName>
</protein>
<feature type="transmembrane region" description="Helical" evidence="1">
    <location>
        <begin position="86"/>
        <end position="106"/>
    </location>
</feature>
<dbReference type="EMBL" id="QGDT01000017">
    <property type="protein sequence ID" value="PWJ54482.1"/>
    <property type="molecule type" value="Genomic_DNA"/>
</dbReference>
<proteinExistence type="predicted"/>
<keyword evidence="5" id="KW-1185">Reference proteome</keyword>
<gene>
    <name evidence="4" type="ORF">CLV98_11720</name>
</gene>
<dbReference type="InterPro" id="IPR032508">
    <property type="entry name" value="FecR_C"/>
</dbReference>
<evidence type="ECO:0000313" key="5">
    <source>
        <dbReference type="Proteomes" id="UP000245880"/>
    </source>
</evidence>
<accession>A0A316AAB5</accession>
<dbReference type="InterPro" id="IPR006860">
    <property type="entry name" value="FecR"/>
</dbReference>
<feature type="domain" description="FecR protein" evidence="2">
    <location>
        <begin position="117"/>
        <end position="212"/>
    </location>
</feature>
<evidence type="ECO:0000259" key="2">
    <source>
        <dbReference type="Pfam" id="PF04773"/>
    </source>
</evidence>
<evidence type="ECO:0000259" key="3">
    <source>
        <dbReference type="Pfam" id="PF16344"/>
    </source>
</evidence>
<dbReference type="Proteomes" id="UP000245880">
    <property type="component" value="Unassembled WGS sequence"/>
</dbReference>
<comment type="caution">
    <text evidence="4">The sequence shown here is derived from an EMBL/GenBank/DDBJ whole genome shotgun (WGS) entry which is preliminary data.</text>
</comment>
<dbReference type="OrthoDB" id="1452822at2"/>
<dbReference type="PIRSF" id="PIRSF018266">
    <property type="entry name" value="FecR"/>
    <property type="match status" value="1"/>
</dbReference>
<keyword evidence="1" id="KW-0472">Membrane</keyword>
<evidence type="ECO:0000256" key="1">
    <source>
        <dbReference type="SAM" id="Phobius"/>
    </source>
</evidence>
<dbReference type="Gene3D" id="3.55.50.30">
    <property type="match status" value="1"/>
</dbReference>
<name>A0A316AAB5_9BACT</name>
<sequence>MKKERLALLLEKFENGTCSESERAELNQWYHSFSQEERQLEQELKHYPDFLNTLKLTVWAGIEDKLPAIGEPSEPKRTRRLWAMPFSLPTIAALVVLGIFLTLAYLKHPANTIGYYTVTTRLDHQSKVTLSDGSIIWVKPGSTLRYPKSFDSLTREVFLNGEAYFDVAHDDKKVFLVHTSDITIKVLGTEFNVRSFKDQETIETTLVRGKVQIERDHSSKGQDVILAPRERAVYDKQSGAMDIEQSVDVRTIQNNGSFAQSLVFDETPFSTVFPLLEKRYGVKIHVEEDNLSCKLTADVEKENLEEILRLLEVSHRIQYRIVGKDVYITGKLCH</sequence>
<dbReference type="AlphaFoldDB" id="A0A316AAB5"/>
<dbReference type="Pfam" id="PF16344">
    <property type="entry name" value="FecR_C"/>
    <property type="match status" value="1"/>
</dbReference>
<dbReference type="RefSeq" id="WP_109677696.1">
    <property type="nucleotide sequence ID" value="NZ_QGDT01000017.1"/>
</dbReference>
<dbReference type="FunFam" id="2.60.120.1440:FF:000001">
    <property type="entry name" value="Putative anti-sigma factor"/>
    <property type="match status" value="1"/>
</dbReference>
<evidence type="ECO:0000313" key="4">
    <source>
        <dbReference type="EMBL" id="PWJ54482.1"/>
    </source>
</evidence>
<keyword evidence="1" id="KW-0812">Transmembrane</keyword>
<dbReference type="InterPro" id="IPR012373">
    <property type="entry name" value="Ferrdict_sens_TM"/>
</dbReference>
<dbReference type="GO" id="GO:0016989">
    <property type="term" value="F:sigma factor antagonist activity"/>
    <property type="evidence" value="ECO:0007669"/>
    <property type="project" value="TreeGrafter"/>
</dbReference>
<feature type="domain" description="Protein FecR C-terminal" evidence="3">
    <location>
        <begin position="262"/>
        <end position="328"/>
    </location>
</feature>
<dbReference type="PANTHER" id="PTHR30273:SF2">
    <property type="entry name" value="PROTEIN FECR"/>
    <property type="match status" value="1"/>
</dbReference>
<organism evidence="4 5">
    <name type="scientific">Dyadobacter jejuensis</name>
    <dbReference type="NCBI Taxonomy" id="1082580"/>
    <lineage>
        <taxon>Bacteria</taxon>
        <taxon>Pseudomonadati</taxon>
        <taxon>Bacteroidota</taxon>
        <taxon>Cytophagia</taxon>
        <taxon>Cytophagales</taxon>
        <taxon>Spirosomataceae</taxon>
        <taxon>Dyadobacter</taxon>
    </lineage>
</organism>
<dbReference type="PANTHER" id="PTHR30273">
    <property type="entry name" value="PERIPLASMIC SIGNAL SENSOR AND SIGMA FACTOR ACTIVATOR FECR-RELATED"/>
    <property type="match status" value="1"/>
</dbReference>
<dbReference type="Gene3D" id="2.60.120.1440">
    <property type="match status" value="1"/>
</dbReference>
<reference evidence="4 5" key="1">
    <citation type="submission" date="2018-03" db="EMBL/GenBank/DDBJ databases">
        <title>Genomic Encyclopedia of Archaeal and Bacterial Type Strains, Phase II (KMG-II): from individual species to whole genera.</title>
        <authorList>
            <person name="Goeker M."/>
        </authorList>
    </citation>
    <scope>NUCLEOTIDE SEQUENCE [LARGE SCALE GENOMIC DNA]</scope>
    <source>
        <strain evidence="4 5">DSM 100346</strain>
    </source>
</reference>
<keyword evidence="1" id="KW-1133">Transmembrane helix</keyword>